<evidence type="ECO:0000313" key="8">
    <source>
        <dbReference type="EMBL" id="SFF80338.1"/>
    </source>
</evidence>
<dbReference type="Gene3D" id="1.10.357.10">
    <property type="entry name" value="Tetracycline Repressor, domain 2"/>
    <property type="match status" value="1"/>
</dbReference>
<organism evidence="8 9">
    <name type="scientific">Actinopolymorpha cephalotaxi</name>
    <dbReference type="NCBI Taxonomy" id="504797"/>
    <lineage>
        <taxon>Bacteria</taxon>
        <taxon>Bacillati</taxon>
        <taxon>Actinomycetota</taxon>
        <taxon>Actinomycetes</taxon>
        <taxon>Propionibacteriales</taxon>
        <taxon>Actinopolymorphaceae</taxon>
        <taxon>Actinopolymorpha</taxon>
    </lineage>
</organism>
<sequence>MVIRSGRPRQAREREQAREPEQAKSPESRETKAARAVRKEPPHLTPELIHATALAMVDADGIEGLSMRKLAAALDVNPMSLYHHVPNKAALLLGISQLAVADLRIAPARDDTPWPRQLRQIGHSFRALAHQHSNLIVYLLAHPGFIQREGPLWGALCHTLRRAGLPDAEVGRIGNVLLTFVSGFVLAEINGSLGDLLDSGDAAEIDRGFEAGLDILVAGLAAHGASPAT</sequence>
<feature type="domain" description="HTH tetR-type" evidence="6">
    <location>
        <begin position="43"/>
        <end position="103"/>
    </location>
</feature>
<protein>
    <submittedName>
        <fullName evidence="7">AcrR family transcriptional regulator</fullName>
    </submittedName>
    <submittedName>
        <fullName evidence="8">DNA-binding transcriptional regulator, AcrR family</fullName>
    </submittedName>
</protein>
<evidence type="ECO:0000313" key="9">
    <source>
        <dbReference type="Proteomes" id="UP000199052"/>
    </source>
</evidence>
<dbReference type="InterPro" id="IPR001647">
    <property type="entry name" value="HTH_TetR"/>
</dbReference>
<feature type="DNA-binding region" description="H-T-H motif" evidence="4">
    <location>
        <begin position="66"/>
        <end position="85"/>
    </location>
</feature>
<dbReference type="PROSITE" id="PS50977">
    <property type="entry name" value="HTH_TETR_2"/>
    <property type="match status" value="1"/>
</dbReference>
<dbReference type="InterPro" id="IPR050109">
    <property type="entry name" value="HTH-type_TetR-like_transc_reg"/>
</dbReference>
<reference evidence="7 10" key="2">
    <citation type="submission" date="2020-07" db="EMBL/GenBank/DDBJ databases">
        <title>Sequencing the genomes of 1000 actinobacteria strains.</title>
        <authorList>
            <person name="Klenk H.-P."/>
        </authorList>
    </citation>
    <scope>NUCLEOTIDE SEQUENCE [LARGE SCALE GENOMIC DNA]</scope>
    <source>
        <strain evidence="7 10">DSM 45117</strain>
    </source>
</reference>
<evidence type="ECO:0000313" key="10">
    <source>
        <dbReference type="Proteomes" id="UP000533017"/>
    </source>
</evidence>
<keyword evidence="2 4" id="KW-0238">DNA-binding</keyword>
<accession>A0A1I2LP43</accession>
<dbReference type="OrthoDB" id="329481at2"/>
<name>A0A1I2LP43_9ACTN</name>
<dbReference type="Pfam" id="PF00440">
    <property type="entry name" value="TetR_N"/>
    <property type="match status" value="1"/>
</dbReference>
<dbReference type="STRING" id="504797.SAMN05421678_102210"/>
<dbReference type="RefSeq" id="WP_092881222.1">
    <property type="nucleotide sequence ID" value="NZ_FOOI01000002.1"/>
</dbReference>
<dbReference type="Pfam" id="PF02909">
    <property type="entry name" value="TetR_C_1"/>
    <property type="match status" value="1"/>
</dbReference>
<dbReference type="InterPro" id="IPR004111">
    <property type="entry name" value="Repressor_TetR_C"/>
</dbReference>
<evidence type="ECO:0000256" key="4">
    <source>
        <dbReference type="PROSITE-ProRule" id="PRU00335"/>
    </source>
</evidence>
<keyword evidence="3" id="KW-0804">Transcription</keyword>
<evidence type="ECO:0000256" key="1">
    <source>
        <dbReference type="ARBA" id="ARBA00023015"/>
    </source>
</evidence>
<proteinExistence type="predicted"/>
<dbReference type="GO" id="GO:0045892">
    <property type="term" value="P:negative regulation of DNA-templated transcription"/>
    <property type="evidence" value="ECO:0007669"/>
    <property type="project" value="InterPro"/>
</dbReference>
<dbReference type="SUPFAM" id="SSF48498">
    <property type="entry name" value="Tetracyclin repressor-like, C-terminal domain"/>
    <property type="match status" value="1"/>
</dbReference>
<dbReference type="GO" id="GO:0000976">
    <property type="term" value="F:transcription cis-regulatory region binding"/>
    <property type="evidence" value="ECO:0007669"/>
    <property type="project" value="TreeGrafter"/>
</dbReference>
<reference evidence="8 9" key="1">
    <citation type="submission" date="2016-10" db="EMBL/GenBank/DDBJ databases">
        <authorList>
            <person name="de Groot N.N."/>
        </authorList>
    </citation>
    <scope>NUCLEOTIDE SEQUENCE [LARGE SCALE GENOMIC DNA]</scope>
    <source>
        <strain evidence="8 9">CPCC 202808</strain>
    </source>
</reference>
<dbReference type="AlphaFoldDB" id="A0A1I2LP43"/>
<dbReference type="Proteomes" id="UP000533017">
    <property type="component" value="Unassembled WGS sequence"/>
</dbReference>
<evidence type="ECO:0000259" key="6">
    <source>
        <dbReference type="PROSITE" id="PS50977"/>
    </source>
</evidence>
<dbReference type="SUPFAM" id="SSF46689">
    <property type="entry name" value="Homeodomain-like"/>
    <property type="match status" value="1"/>
</dbReference>
<dbReference type="InterPro" id="IPR009057">
    <property type="entry name" value="Homeodomain-like_sf"/>
</dbReference>
<evidence type="ECO:0000313" key="7">
    <source>
        <dbReference type="EMBL" id="NYH81353.1"/>
    </source>
</evidence>
<keyword evidence="1" id="KW-0805">Transcription regulation</keyword>
<evidence type="ECO:0000256" key="5">
    <source>
        <dbReference type="SAM" id="MobiDB-lite"/>
    </source>
</evidence>
<dbReference type="EMBL" id="JACBZA010000001">
    <property type="protein sequence ID" value="NYH81353.1"/>
    <property type="molecule type" value="Genomic_DNA"/>
</dbReference>
<evidence type="ECO:0000256" key="3">
    <source>
        <dbReference type="ARBA" id="ARBA00023163"/>
    </source>
</evidence>
<dbReference type="InterPro" id="IPR036271">
    <property type="entry name" value="Tet_transcr_reg_TetR-rel_C_sf"/>
</dbReference>
<dbReference type="GO" id="GO:0003700">
    <property type="term" value="F:DNA-binding transcription factor activity"/>
    <property type="evidence" value="ECO:0007669"/>
    <property type="project" value="TreeGrafter"/>
</dbReference>
<dbReference type="PANTHER" id="PTHR30055:SF151">
    <property type="entry name" value="TRANSCRIPTIONAL REGULATORY PROTEIN"/>
    <property type="match status" value="1"/>
</dbReference>
<feature type="compositionally biased region" description="Basic and acidic residues" evidence="5">
    <location>
        <begin position="10"/>
        <end position="42"/>
    </location>
</feature>
<dbReference type="EMBL" id="FOOI01000002">
    <property type="protein sequence ID" value="SFF80338.1"/>
    <property type="molecule type" value="Genomic_DNA"/>
</dbReference>
<keyword evidence="10" id="KW-1185">Reference proteome</keyword>
<dbReference type="Proteomes" id="UP000199052">
    <property type="component" value="Unassembled WGS sequence"/>
</dbReference>
<dbReference type="PANTHER" id="PTHR30055">
    <property type="entry name" value="HTH-TYPE TRANSCRIPTIONAL REGULATOR RUTR"/>
    <property type="match status" value="1"/>
</dbReference>
<evidence type="ECO:0000256" key="2">
    <source>
        <dbReference type="ARBA" id="ARBA00023125"/>
    </source>
</evidence>
<gene>
    <name evidence="7" type="ORF">FHR37_000204</name>
    <name evidence="8" type="ORF">SAMN05421678_102210</name>
</gene>
<feature type="region of interest" description="Disordered" evidence="5">
    <location>
        <begin position="1"/>
        <end position="43"/>
    </location>
</feature>